<sequence length="144" mass="15295">MNRPVLAALAAALVTGLAAPVAMAAGEHRGKADRIRMLDLNGDGQITRDEAQTAISARFAAADTDGNGALSQAEMTARAQARAAERVAQRFARLDADGDGQLTESELPGPRGDRIERLFDRVDANGDDVLSADELQSMRARHSR</sequence>
<keyword evidence="3" id="KW-0732">Signal</keyword>
<accession>A0A934MCM9</accession>
<dbReference type="Pfam" id="PF13202">
    <property type="entry name" value="EF-hand_5"/>
    <property type="match status" value="4"/>
</dbReference>
<proteinExistence type="predicted"/>
<evidence type="ECO:0000313" key="6">
    <source>
        <dbReference type="Proteomes" id="UP000642488"/>
    </source>
</evidence>
<evidence type="ECO:0000256" key="2">
    <source>
        <dbReference type="ARBA" id="ARBA00022737"/>
    </source>
</evidence>
<name>A0A934MCM9_9RHOB</name>
<dbReference type="PANTHER" id="PTHR10827:SF98">
    <property type="entry name" value="45 KDA CALCIUM-BINDING PROTEIN"/>
    <property type="match status" value="1"/>
</dbReference>
<protein>
    <submittedName>
        <fullName evidence="5">Calcium-binding protein</fullName>
    </submittedName>
</protein>
<dbReference type="GO" id="GO:0005509">
    <property type="term" value="F:calcium ion binding"/>
    <property type="evidence" value="ECO:0007669"/>
    <property type="project" value="InterPro"/>
</dbReference>
<keyword evidence="1" id="KW-0479">Metal-binding</keyword>
<dbReference type="RefSeq" id="WP_198914597.1">
    <property type="nucleotide sequence ID" value="NZ_JAEKPD010000001.1"/>
</dbReference>
<dbReference type="InterPro" id="IPR018247">
    <property type="entry name" value="EF_Hand_1_Ca_BS"/>
</dbReference>
<evidence type="ECO:0000256" key="1">
    <source>
        <dbReference type="ARBA" id="ARBA00022723"/>
    </source>
</evidence>
<keyword evidence="6" id="KW-1185">Reference proteome</keyword>
<organism evidence="5 6">
    <name type="scientific">Palleronia pontilimi</name>
    <dbReference type="NCBI Taxonomy" id="1964209"/>
    <lineage>
        <taxon>Bacteria</taxon>
        <taxon>Pseudomonadati</taxon>
        <taxon>Pseudomonadota</taxon>
        <taxon>Alphaproteobacteria</taxon>
        <taxon>Rhodobacterales</taxon>
        <taxon>Roseobacteraceae</taxon>
        <taxon>Palleronia</taxon>
    </lineage>
</organism>
<evidence type="ECO:0000259" key="4">
    <source>
        <dbReference type="PROSITE" id="PS50222"/>
    </source>
</evidence>
<dbReference type="SUPFAM" id="SSF47473">
    <property type="entry name" value="EF-hand"/>
    <property type="match status" value="1"/>
</dbReference>
<feature type="signal peptide" evidence="3">
    <location>
        <begin position="1"/>
        <end position="24"/>
    </location>
</feature>
<feature type="domain" description="EF-hand" evidence="4">
    <location>
        <begin position="35"/>
        <end position="61"/>
    </location>
</feature>
<evidence type="ECO:0000313" key="5">
    <source>
        <dbReference type="EMBL" id="MBJ3761431.1"/>
    </source>
</evidence>
<dbReference type="InterPro" id="IPR002048">
    <property type="entry name" value="EF_hand_dom"/>
</dbReference>
<dbReference type="EMBL" id="JAEKPD010000001">
    <property type="protein sequence ID" value="MBJ3761431.1"/>
    <property type="molecule type" value="Genomic_DNA"/>
</dbReference>
<dbReference type="AlphaFoldDB" id="A0A934MCM9"/>
<feature type="chain" id="PRO_5036700675" evidence="3">
    <location>
        <begin position="25"/>
        <end position="144"/>
    </location>
</feature>
<reference evidence="5" key="1">
    <citation type="submission" date="2020-12" db="EMBL/GenBank/DDBJ databases">
        <title>Bacterial taxonomy.</title>
        <authorList>
            <person name="Pan X."/>
        </authorList>
    </citation>
    <scope>NUCLEOTIDE SEQUENCE</scope>
    <source>
        <strain evidence="5">KCTC 52957</strain>
    </source>
</reference>
<dbReference type="PROSITE" id="PS00018">
    <property type="entry name" value="EF_HAND_1"/>
    <property type="match status" value="2"/>
</dbReference>
<evidence type="ECO:0000256" key="3">
    <source>
        <dbReference type="SAM" id="SignalP"/>
    </source>
</evidence>
<dbReference type="Proteomes" id="UP000642488">
    <property type="component" value="Unassembled WGS sequence"/>
</dbReference>
<keyword evidence="2" id="KW-0677">Repeat</keyword>
<dbReference type="PANTHER" id="PTHR10827">
    <property type="entry name" value="RETICULOCALBIN"/>
    <property type="match status" value="1"/>
</dbReference>
<dbReference type="SMART" id="SM00054">
    <property type="entry name" value="EFh"/>
    <property type="match status" value="2"/>
</dbReference>
<dbReference type="PROSITE" id="PS50222">
    <property type="entry name" value="EF_HAND_2"/>
    <property type="match status" value="1"/>
</dbReference>
<dbReference type="Gene3D" id="1.10.238.10">
    <property type="entry name" value="EF-hand"/>
    <property type="match status" value="2"/>
</dbReference>
<gene>
    <name evidence="5" type="ORF">ILP92_01525</name>
</gene>
<dbReference type="InterPro" id="IPR011992">
    <property type="entry name" value="EF-hand-dom_pair"/>
</dbReference>
<comment type="caution">
    <text evidence="5">The sequence shown here is derived from an EMBL/GenBank/DDBJ whole genome shotgun (WGS) entry which is preliminary data.</text>
</comment>